<dbReference type="Proteomes" id="UP000183832">
    <property type="component" value="Unassembled WGS sequence"/>
</dbReference>
<keyword evidence="2" id="KW-1185">Reference proteome</keyword>
<evidence type="ECO:0000313" key="2">
    <source>
        <dbReference type="Proteomes" id="UP000183832"/>
    </source>
</evidence>
<reference evidence="1 2" key="1">
    <citation type="submission" date="2015-04" db="EMBL/GenBank/DDBJ databases">
        <authorList>
            <person name="Syromyatnikov M.Y."/>
            <person name="Popov V.N."/>
        </authorList>
    </citation>
    <scope>NUCLEOTIDE SEQUENCE [LARGE SCALE GENOMIC DNA]</scope>
</reference>
<accession>A0A1J1I4H1</accession>
<gene>
    <name evidence="1" type="ORF">CLUMA_CG007302</name>
</gene>
<name>A0A1J1I4H1_9DIPT</name>
<organism evidence="1 2">
    <name type="scientific">Clunio marinus</name>
    <dbReference type="NCBI Taxonomy" id="568069"/>
    <lineage>
        <taxon>Eukaryota</taxon>
        <taxon>Metazoa</taxon>
        <taxon>Ecdysozoa</taxon>
        <taxon>Arthropoda</taxon>
        <taxon>Hexapoda</taxon>
        <taxon>Insecta</taxon>
        <taxon>Pterygota</taxon>
        <taxon>Neoptera</taxon>
        <taxon>Endopterygota</taxon>
        <taxon>Diptera</taxon>
        <taxon>Nematocera</taxon>
        <taxon>Chironomoidea</taxon>
        <taxon>Chironomidae</taxon>
        <taxon>Clunio</taxon>
    </lineage>
</organism>
<proteinExistence type="predicted"/>
<evidence type="ECO:0000313" key="1">
    <source>
        <dbReference type="EMBL" id="CRK93774.1"/>
    </source>
</evidence>
<sequence>MLWQIQFQLLSSKLFIHETLFHLKSINHLQHILNFKTLSLCLLLLSFLPQRFLSNHLGQLLIVRRRREKTVWLLLKTESLCVNVFLVV</sequence>
<protein>
    <submittedName>
        <fullName evidence="1">CLUMA_CG007302, isoform A</fullName>
    </submittedName>
</protein>
<dbReference type="EMBL" id="CVRI01000038">
    <property type="protein sequence ID" value="CRK93774.1"/>
    <property type="molecule type" value="Genomic_DNA"/>
</dbReference>
<dbReference type="AlphaFoldDB" id="A0A1J1I4H1"/>